<feature type="transmembrane region" description="Helical" evidence="4">
    <location>
        <begin position="27"/>
        <end position="47"/>
    </location>
</feature>
<feature type="transmembrane region" description="Helical" evidence="4">
    <location>
        <begin position="305"/>
        <end position="327"/>
    </location>
</feature>
<evidence type="ECO:0000313" key="6">
    <source>
        <dbReference type="EMBL" id="MBB1160989.1"/>
    </source>
</evidence>
<organism evidence="6 7">
    <name type="scientific">Aquariibacter albus</name>
    <dbReference type="NCBI Taxonomy" id="2759899"/>
    <lineage>
        <taxon>Bacteria</taxon>
        <taxon>Pseudomonadati</taxon>
        <taxon>Pseudomonadota</taxon>
        <taxon>Betaproteobacteria</taxon>
        <taxon>Burkholderiales</taxon>
        <taxon>Sphaerotilaceae</taxon>
        <taxon>Aquariibacter</taxon>
    </lineage>
</organism>
<evidence type="ECO:0000313" key="7">
    <source>
        <dbReference type="Proteomes" id="UP000586093"/>
    </source>
</evidence>
<dbReference type="RefSeq" id="WP_182661416.1">
    <property type="nucleotide sequence ID" value="NZ_JACIVI010000001.1"/>
</dbReference>
<evidence type="ECO:0000256" key="1">
    <source>
        <dbReference type="ARBA" id="ARBA00022679"/>
    </source>
</evidence>
<evidence type="ECO:0000259" key="5">
    <source>
        <dbReference type="PROSITE" id="PS50109"/>
    </source>
</evidence>
<feature type="transmembrane region" description="Helical" evidence="4">
    <location>
        <begin position="333"/>
        <end position="357"/>
    </location>
</feature>
<name>A0A839HNW3_9BURK</name>
<keyword evidence="7" id="KW-1185">Reference proteome</keyword>
<keyword evidence="3" id="KW-0902">Two-component regulatory system</keyword>
<dbReference type="InterPro" id="IPR003594">
    <property type="entry name" value="HATPase_dom"/>
</dbReference>
<feature type="transmembrane region" description="Helical" evidence="4">
    <location>
        <begin position="223"/>
        <end position="240"/>
    </location>
</feature>
<keyword evidence="4" id="KW-0812">Transmembrane</keyword>
<reference evidence="6 7" key="1">
    <citation type="submission" date="2020-08" db="EMBL/GenBank/DDBJ databases">
        <title>Aquariorum lacteus gen. nov., sp. nov., a new member of the family Comamonadaceae, isolated from freshwater aquarium.</title>
        <authorList>
            <person name="Chun S.-J."/>
        </authorList>
    </citation>
    <scope>NUCLEOTIDE SEQUENCE [LARGE SCALE GENOMIC DNA]</scope>
    <source>
        <strain evidence="6 7">SJAQ100</strain>
    </source>
</reference>
<protein>
    <submittedName>
        <fullName evidence="6">Histidine kinase</fullName>
    </submittedName>
</protein>
<feature type="transmembrane region" description="Helical" evidence="4">
    <location>
        <begin position="158"/>
        <end position="176"/>
    </location>
</feature>
<dbReference type="GO" id="GO:0016301">
    <property type="term" value="F:kinase activity"/>
    <property type="evidence" value="ECO:0007669"/>
    <property type="project" value="UniProtKB-KW"/>
</dbReference>
<keyword evidence="4" id="KW-0472">Membrane</keyword>
<dbReference type="GO" id="GO:0000160">
    <property type="term" value="P:phosphorelay signal transduction system"/>
    <property type="evidence" value="ECO:0007669"/>
    <property type="project" value="UniProtKB-KW"/>
</dbReference>
<proteinExistence type="predicted"/>
<dbReference type="EMBL" id="JACIVI010000001">
    <property type="protein sequence ID" value="MBB1160989.1"/>
    <property type="molecule type" value="Genomic_DNA"/>
</dbReference>
<dbReference type="CDD" id="cd16917">
    <property type="entry name" value="HATPase_UhpB-NarQ-NarX-like"/>
    <property type="match status" value="1"/>
</dbReference>
<dbReference type="InterPro" id="IPR050482">
    <property type="entry name" value="Sensor_HK_TwoCompSys"/>
</dbReference>
<dbReference type="InterPro" id="IPR005467">
    <property type="entry name" value="His_kinase_dom"/>
</dbReference>
<dbReference type="AlphaFoldDB" id="A0A839HNW3"/>
<evidence type="ECO:0000256" key="4">
    <source>
        <dbReference type="SAM" id="Phobius"/>
    </source>
</evidence>
<feature type="transmembrane region" description="Helical" evidence="4">
    <location>
        <begin position="396"/>
        <end position="416"/>
    </location>
</feature>
<dbReference type="SMART" id="SM00387">
    <property type="entry name" value="HATPase_c"/>
    <property type="match status" value="1"/>
</dbReference>
<feature type="transmembrane region" description="Helical" evidence="4">
    <location>
        <begin position="247"/>
        <end position="267"/>
    </location>
</feature>
<keyword evidence="1" id="KW-0808">Transferase</keyword>
<dbReference type="Gene3D" id="1.20.5.1930">
    <property type="match status" value="1"/>
</dbReference>
<accession>A0A839HNW3</accession>
<feature type="transmembrane region" description="Helical" evidence="4">
    <location>
        <begin position="369"/>
        <end position="390"/>
    </location>
</feature>
<comment type="caution">
    <text evidence="6">The sequence shown here is derived from an EMBL/GenBank/DDBJ whole genome shotgun (WGS) entry which is preliminary data.</text>
</comment>
<feature type="transmembrane region" description="Helical" evidence="4">
    <location>
        <begin position="183"/>
        <end position="203"/>
    </location>
</feature>
<dbReference type="InterPro" id="IPR036890">
    <property type="entry name" value="HATPase_C_sf"/>
</dbReference>
<dbReference type="Gene3D" id="3.30.565.10">
    <property type="entry name" value="Histidine kinase-like ATPase, C-terminal domain"/>
    <property type="match status" value="1"/>
</dbReference>
<feature type="domain" description="Histidine kinase" evidence="5">
    <location>
        <begin position="643"/>
        <end position="730"/>
    </location>
</feature>
<sequence>MSPQPVAAPAGARADPVPALHGRRLHLLGLALMLGLLPLMALLLMLARLPQPGIAWGLTADGGLALGEASTAADLRAEAGHSVVAIAAGGGPDQAVNALVRLPSARWLTENPARQAWVETQQRLQALGQAEQLVLVLADGRRLAVAAPRGLRLDAGPLLLAGLILLLHGLASWVLIRRPGARSAVFALISACVIGQLLFILVGEASPLLLPPGWARAEPMLRSGLDLAAGAATLHAALLHPQRHPRAGSLALLGWLLSAAVLLALLARPELPAWLLTQLAVGAQGLAAVGVLGRHGPQGPHPQALLLRRMLSLVLGAWLLLSLAVAASGPGLAAQQVAGAASLLWTVFLASLLLLLPFLHDRQRLLREFALLCGAGTVAASLNLLFLALLPGRAGAWTGLAAFLGVVAYLLGRTWLLARMRGPRLNDTGRLFDAIYRSARAAEHQPQAMPGLLAELLRGVFDPLQSLARGPQPDRPPRCLLLEHGAGLAVPLPTPEGGEPPGWIELRLAERGRRIFSREDARLAEAIRAQLGRAIAHDRAVERGRREERQRIAQDLHDDIGARLLTLMYGAGSPEREDYIRDTLQDLKTLSRGLAAGPPRLGEAAADWKADAEHRLQLAGLRLHWQLQAGHDPWLSVAAWSALTRVLRELLSNAIAHAQARSVWIALDCGPQALTLQFEDDGRGREPQDWAPGLGLGGIRKRVRQLGGRADWQGRPGGGIVCRLRLPLAGIEAEAAAAETPRPPQD</sequence>
<keyword evidence="4" id="KW-1133">Transmembrane helix</keyword>
<evidence type="ECO:0000256" key="2">
    <source>
        <dbReference type="ARBA" id="ARBA00022777"/>
    </source>
</evidence>
<dbReference type="SUPFAM" id="SSF55874">
    <property type="entry name" value="ATPase domain of HSP90 chaperone/DNA topoisomerase II/histidine kinase"/>
    <property type="match status" value="1"/>
</dbReference>
<feature type="transmembrane region" description="Helical" evidence="4">
    <location>
        <begin position="273"/>
        <end position="293"/>
    </location>
</feature>
<dbReference type="PANTHER" id="PTHR24421">
    <property type="entry name" value="NITRATE/NITRITE SENSOR PROTEIN NARX-RELATED"/>
    <property type="match status" value="1"/>
</dbReference>
<dbReference type="Proteomes" id="UP000586093">
    <property type="component" value="Unassembled WGS sequence"/>
</dbReference>
<gene>
    <name evidence="6" type="ORF">H4F90_03220</name>
</gene>
<dbReference type="Pfam" id="PF02518">
    <property type="entry name" value="HATPase_c"/>
    <property type="match status" value="1"/>
</dbReference>
<dbReference type="PANTHER" id="PTHR24421:SF61">
    <property type="entry name" value="OXYGEN SENSOR HISTIDINE KINASE NREB"/>
    <property type="match status" value="1"/>
</dbReference>
<evidence type="ECO:0000256" key="3">
    <source>
        <dbReference type="ARBA" id="ARBA00023012"/>
    </source>
</evidence>
<keyword evidence="2 6" id="KW-0418">Kinase</keyword>
<dbReference type="PROSITE" id="PS50109">
    <property type="entry name" value="HIS_KIN"/>
    <property type="match status" value="1"/>
</dbReference>